<organism evidence="1">
    <name type="scientific">termite gut metagenome</name>
    <dbReference type="NCBI Taxonomy" id="433724"/>
    <lineage>
        <taxon>unclassified sequences</taxon>
        <taxon>metagenomes</taxon>
        <taxon>organismal metagenomes</taxon>
    </lineage>
</organism>
<dbReference type="EMBL" id="SNRY01004932">
    <property type="protein sequence ID" value="KAA6316293.1"/>
    <property type="molecule type" value="Genomic_DNA"/>
</dbReference>
<gene>
    <name evidence="1" type="ORF">EZS27_033377</name>
</gene>
<evidence type="ECO:0000313" key="1">
    <source>
        <dbReference type="EMBL" id="KAA6316293.1"/>
    </source>
</evidence>
<proteinExistence type="predicted"/>
<name>A0A5J4Q6M7_9ZZZZ</name>
<dbReference type="AlphaFoldDB" id="A0A5J4Q6M7"/>
<protein>
    <submittedName>
        <fullName evidence="1">Uncharacterized protein</fullName>
    </submittedName>
</protein>
<accession>A0A5J4Q6M7</accession>
<comment type="caution">
    <text evidence="1">The sequence shown here is derived from an EMBL/GenBank/DDBJ whole genome shotgun (WGS) entry which is preliminary data.</text>
</comment>
<sequence>MKTKLKTLPHLERHHIEIINYNPIYIRDWKNTNSSRGVEVANSLSIKSVCLHNDKAIPIVFDGFGENALEEKKGHYCCQCECMLFPDNGSEHWILLIETKYAGDETLAFRKESNYPNCMVEQIIATVDYFRRKNIIENKQKIHAIVSFPMVESDFHDRINAVLQESNETLSIEEIKEQHNIIIRGCNEATIISEKRIKLEVVQ</sequence>
<reference evidence="1" key="1">
    <citation type="submission" date="2019-03" db="EMBL/GenBank/DDBJ databases">
        <title>Single cell metagenomics reveals metabolic interactions within the superorganism composed of flagellate Streblomastix strix and complex community of Bacteroidetes bacteria on its surface.</title>
        <authorList>
            <person name="Treitli S.C."/>
            <person name="Kolisko M."/>
            <person name="Husnik F."/>
            <person name="Keeling P."/>
            <person name="Hampl V."/>
        </authorList>
    </citation>
    <scope>NUCLEOTIDE SEQUENCE</scope>
    <source>
        <strain evidence="1">STM</strain>
    </source>
</reference>